<dbReference type="PROSITE" id="PS00636">
    <property type="entry name" value="DNAJ_1"/>
    <property type="match status" value="1"/>
</dbReference>
<accession>A0ABQ7GNZ7</accession>
<name>A0ABQ7GNZ7_DUNSA</name>
<feature type="compositionally biased region" description="Polar residues" evidence="1">
    <location>
        <begin position="228"/>
        <end position="241"/>
    </location>
</feature>
<feature type="region of interest" description="Disordered" evidence="1">
    <location>
        <begin position="86"/>
        <end position="117"/>
    </location>
</feature>
<dbReference type="PROSITE" id="PS50076">
    <property type="entry name" value="DNAJ_2"/>
    <property type="match status" value="1"/>
</dbReference>
<dbReference type="InterPro" id="IPR036869">
    <property type="entry name" value="J_dom_sf"/>
</dbReference>
<evidence type="ECO:0000259" key="2">
    <source>
        <dbReference type="PROSITE" id="PS50076"/>
    </source>
</evidence>
<feature type="compositionally biased region" description="Low complexity" evidence="1">
    <location>
        <begin position="173"/>
        <end position="194"/>
    </location>
</feature>
<feature type="compositionally biased region" description="Low complexity" evidence="1">
    <location>
        <begin position="89"/>
        <end position="109"/>
    </location>
</feature>
<evidence type="ECO:0000256" key="1">
    <source>
        <dbReference type="SAM" id="MobiDB-lite"/>
    </source>
</evidence>
<dbReference type="SUPFAM" id="SSF46565">
    <property type="entry name" value="Chaperone J-domain"/>
    <property type="match status" value="1"/>
</dbReference>
<dbReference type="Gene3D" id="1.10.287.110">
    <property type="entry name" value="DnaJ domain"/>
    <property type="match status" value="1"/>
</dbReference>
<feature type="region of interest" description="Disordered" evidence="1">
    <location>
        <begin position="220"/>
        <end position="287"/>
    </location>
</feature>
<dbReference type="Proteomes" id="UP000815325">
    <property type="component" value="Unassembled WGS sequence"/>
</dbReference>
<dbReference type="EMBL" id="MU069664">
    <property type="protein sequence ID" value="KAF5836334.1"/>
    <property type="molecule type" value="Genomic_DNA"/>
</dbReference>
<feature type="region of interest" description="Disordered" evidence="1">
    <location>
        <begin position="128"/>
        <end position="147"/>
    </location>
</feature>
<proteinExistence type="predicted"/>
<dbReference type="PRINTS" id="PR00625">
    <property type="entry name" value="JDOMAIN"/>
</dbReference>
<feature type="region of interest" description="Disordered" evidence="1">
    <location>
        <begin position="168"/>
        <end position="207"/>
    </location>
</feature>
<reference evidence="3" key="1">
    <citation type="submission" date="2017-08" db="EMBL/GenBank/DDBJ databases">
        <authorList>
            <person name="Polle J.E."/>
            <person name="Barry K."/>
            <person name="Cushman J."/>
            <person name="Schmutz J."/>
            <person name="Tran D."/>
            <person name="Hathwaick L.T."/>
            <person name="Yim W.C."/>
            <person name="Jenkins J."/>
            <person name="Mckie-Krisberg Z.M."/>
            <person name="Prochnik S."/>
            <person name="Lindquist E."/>
            <person name="Dockter R.B."/>
            <person name="Adam C."/>
            <person name="Molina H."/>
            <person name="Bunkerborg J."/>
            <person name="Jin E."/>
            <person name="Buchheim M."/>
            <person name="Magnuson J."/>
        </authorList>
    </citation>
    <scope>NUCLEOTIDE SEQUENCE</scope>
    <source>
        <strain evidence="3">CCAP 19/18</strain>
    </source>
</reference>
<dbReference type="PANTHER" id="PTHR43096:SF58">
    <property type="entry name" value="CHAPERONE DNAJ-DOMAIN SUPERFAMILY PROTEIN"/>
    <property type="match status" value="1"/>
</dbReference>
<feature type="compositionally biased region" description="Basic and acidic residues" evidence="1">
    <location>
        <begin position="278"/>
        <end position="287"/>
    </location>
</feature>
<dbReference type="Pfam" id="PF00226">
    <property type="entry name" value="DnaJ"/>
    <property type="match status" value="1"/>
</dbReference>
<gene>
    <name evidence="3" type="ORF">DUNSADRAFT_6061</name>
</gene>
<dbReference type="CDD" id="cd06257">
    <property type="entry name" value="DnaJ"/>
    <property type="match status" value="1"/>
</dbReference>
<dbReference type="InterPro" id="IPR018253">
    <property type="entry name" value="DnaJ_domain_CS"/>
</dbReference>
<comment type="caution">
    <text evidence="3">The sequence shown here is derived from an EMBL/GenBank/DDBJ whole genome shotgun (WGS) entry which is preliminary data.</text>
</comment>
<feature type="compositionally biased region" description="Low complexity" evidence="1">
    <location>
        <begin position="246"/>
        <end position="261"/>
    </location>
</feature>
<protein>
    <recommendedName>
        <fullName evidence="2">J domain-containing protein</fullName>
    </recommendedName>
</protein>
<dbReference type="PANTHER" id="PTHR43096">
    <property type="entry name" value="DNAJ HOMOLOG 1, MITOCHONDRIAL-RELATED"/>
    <property type="match status" value="1"/>
</dbReference>
<dbReference type="SMART" id="SM00271">
    <property type="entry name" value="DnaJ"/>
    <property type="match status" value="1"/>
</dbReference>
<evidence type="ECO:0000313" key="3">
    <source>
        <dbReference type="EMBL" id="KAF5836334.1"/>
    </source>
</evidence>
<keyword evidence="4" id="KW-1185">Reference proteome</keyword>
<dbReference type="InterPro" id="IPR001623">
    <property type="entry name" value="DnaJ_domain"/>
</dbReference>
<feature type="domain" description="J" evidence="2">
    <location>
        <begin position="11"/>
        <end position="75"/>
    </location>
</feature>
<sequence>MKGPAKMVLQSLYQILGVSETANPREIKSAFRKKALKLHPDVNKAPDAQERFMEAKMAFQTLSDESARRDYDRKLRMGFGSSRDWSSFGSTASGTGTRGAGARPRQAQPEDNYTFEDFMRDLDKEVSSWAKERSKAASPQDKPGSLFEELAMVGEEFVEFLEDSLGLKEDGSKASPSGKAGGSSSSSSRASNGSGSSGGKPFGLDGNAVDAFDLLMEALGLDKEDGQKQGSDNSNGGSQTHRGMGQTRSSSDSWRSSAQQQQPPPKQSEDDLDAQLAELKRKVGREK</sequence>
<evidence type="ECO:0000313" key="4">
    <source>
        <dbReference type="Proteomes" id="UP000815325"/>
    </source>
</evidence>
<organism evidence="3 4">
    <name type="scientific">Dunaliella salina</name>
    <name type="common">Green alga</name>
    <name type="synonym">Protococcus salinus</name>
    <dbReference type="NCBI Taxonomy" id="3046"/>
    <lineage>
        <taxon>Eukaryota</taxon>
        <taxon>Viridiplantae</taxon>
        <taxon>Chlorophyta</taxon>
        <taxon>core chlorophytes</taxon>
        <taxon>Chlorophyceae</taxon>
        <taxon>CS clade</taxon>
        <taxon>Chlamydomonadales</taxon>
        <taxon>Dunaliellaceae</taxon>
        <taxon>Dunaliella</taxon>
    </lineage>
</organism>